<sequence length="76" mass="7738">MDPRHGYKMTVTEPGPAPITNAHTTPATYNSPTTPGGSGRRHSSSTNNAKPGAGEPIGAASDFKDDTACRGALNAT</sequence>
<gene>
    <name evidence="2" type="ORF">MKUB_13180</name>
</gene>
<proteinExistence type="predicted"/>
<evidence type="ECO:0000313" key="3">
    <source>
        <dbReference type="Proteomes" id="UP000465306"/>
    </source>
</evidence>
<keyword evidence="3" id="KW-1185">Reference proteome</keyword>
<dbReference type="Proteomes" id="UP000465306">
    <property type="component" value="Unassembled WGS sequence"/>
</dbReference>
<comment type="caution">
    <text evidence="2">The sequence shown here is derived from an EMBL/GenBank/DDBJ whole genome shotgun (WGS) entry which is preliminary data.</text>
</comment>
<feature type="compositionally biased region" description="Polar residues" evidence="1">
    <location>
        <begin position="21"/>
        <end position="35"/>
    </location>
</feature>
<accession>A0ABQ1BJD9</accession>
<dbReference type="EMBL" id="BLKU01000003">
    <property type="protein sequence ID" value="GFG63828.1"/>
    <property type="molecule type" value="Genomic_DNA"/>
</dbReference>
<reference evidence="2 3" key="1">
    <citation type="journal article" date="2019" name="Emerg. Microbes Infect.">
        <title>Comprehensive subspecies identification of 175 nontuberculous mycobacteria species based on 7547 genomic profiles.</title>
        <authorList>
            <person name="Matsumoto Y."/>
            <person name="Kinjo T."/>
            <person name="Motooka D."/>
            <person name="Nabeya D."/>
            <person name="Jung N."/>
            <person name="Uechi K."/>
            <person name="Horii T."/>
            <person name="Iida T."/>
            <person name="Fujita J."/>
            <person name="Nakamura S."/>
        </authorList>
    </citation>
    <scope>NUCLEOTIDE SEQUENCE [LARGE SCALE GENOMIC DNA]</scope>
    <source>
        <strain evidence="2 3">JCM 13573</strain>
    </source>
</reference>
<evidence type="ECO:0000313" key="2">
    <source>
        <dbReference type="EMBL" id="GFG63828.1"/>
    </source>
</evidence>
<protein>
    <submittedName>
        <fullName evidence="2">Uncharacterized protein</fullName>
    </submittedName>
</protein>
<name>A0ABQ1BJD9_9MYCO</name>
<organism evidence="2 3">
    <name type="scientific">Mycobacterium kubicae</name>
    <dbReference type="NCBI Taxonomy" id="120959"/>
    <lineage>
        <taxon>Bacteria</taxon>
        <taxon>Bacillati</taxon>
        <taxon>Actinomycetota</taxon>
        <taxon>Actinomycetes</taxon>
        <taxon>Mycobacteriales</taxon>
        <taxon>Mycobacteriaceae</taxon>
        <taxon>Mycobacterium</taxon>
        <taxon>Mycobacterium simiae complex</taxon>
    </lineage>
</organism>
<evidence type="ECO:0000256" key="1">
    <source>
        <dbReference type="SAM" id="MobiDB-lite"/>
    </source>
</evidence>
<feature type="region of interest" description="Disordered" evidence="1">
    <location>
        <begin position="1"/>
        <end position="76"/>
    </location>
</feature>